<reference evidence="2" key="1">
    <citation type="journal article" date="2015" name="Nature">
        <title>Complex archaea that bridge the gap between prokaryotes and eukaryotes.</title>
        <authorList>
            <person name="Spang A."/>
            <person name="Saw J.H."/>
            <person name="Jorgensen S.L."/>
            <person name="Zaremba-Niedzwiedzka K."/>
            <person name="Martijn J."/>
            <person name="Lind A.E."/>
            <person name="van Eijk R."/>
            <person name="Schleper C."/>
            <person name="Guy L."/>
            <person name="Ettema T.J."/>
        </authorList>
    </citation>
    <scope>NUCLEOTIDE SEQUENCE</scope>
</reference>
<keyword evidence="1" id="KW-0472">Membrane</keyword>
<comment type="caution">
    <text evidence="2">The sequence shown here is derived from an EMBL/GenBank/DDBJ whole genome shotgun (WGS) entry which is preliminary data.</text>
</comment>
<gene>
    <name evidence="2" type="ORF">LCGC14_1374110</name>
</gene>
<organism evidence="2">
    <name type="scientific">marine sediment metagenome</name>
    <dbReference type="NCBI Taxonomy" id="412755"/>
    <lineage>
        <taxon>unclassified sequences</taxon>
        <taxon>metagenomes</taxon>
        <taxon>ecological metagenomes</taxon>
    </lineage>
</organism>
<accession>A0A0F9K4X9</accession>
<evidence type="ECO:0000313" key="2">
    <source>
        <dbReference type="EMBL" id="KKM77043.1"/>
    </source>
</evidence>
<keyword evidence="1" id="KW-1133">Transmembrane helix</keyword>
<evidence type="ECO:0000256" key="1">
    <source>
        <dbReference type="SAM" id="Phobius"/>
    </source>
</evidence>
<dbReference type="AlphaFoldDB" id="A0A0F9K4X9"/>
<protein>
    <submittedName>
        <fullName evidence="2">Uncharacterized protein</fullName>
    </submittedName>
</protein>
<dbReference type="EMBL" id="LAZR01008707">
    <property type="protein sequence ID" value="KKM77043.1"/>
    <property type="molecule type" value="Genomic_DNA"/>
</dbReference>
<feature type="transmembrane region" description="Helical" evidence="1">
    <location>
        <begin position="38"/>
        <end position="58"/>
    </location>
</feature>
<sequence length="83" mass="9703">MWIWICVGVVWLLLGLVSLRVMYNIAKNNKWGWDVSDVIMGVYGFLLPVIFIPMALAVEGKNCFRKKERKWKKFIGTKVNTRL</sequence>
<proteinExistence type="predicted"/>
<name>A0A0F9K4X9_9ZZZZ</name>
<keyword evidence="1" id="KW-0812">Transmembrane</keyword>